<keyword evidence="8" id="KW-0407">Ion channel</keyword>
<reference evidence="12" key="1">
    <citation type="submission" date="2021-01" db="EMBL/GenBank/DDBJ databases">
        <authorList>
            <person name="Corre E."/>
            <person name="Pelletier E."/>
            <person name="Niang G."/>
            <person name="Scheremetjew M."/>
            <person name="Finn R."/>
            <person name="Kale V."/>
            <person name="Holt S."/>
            <person name="Cochrane G."/>
            <person name="Meng A."/>
            <person name="Brown T."/>
            <person name="Cohen L."/>
        </authorList>
    </citation>
    <scope>NUCLEOTIDE SEQUENCE</scope>
    <source>
        <strain evidence="12">CCMP826</strain>
    </source>
</reference>
<evidence type="ECO:0000256" key="6">
    <source>
        <dbReference type="ARBA" id="ARBA00023065"/>
    </source>
</evidence>
<dbReference type="Gene3D" id="1.10.287.70">
    <property type="match status" value="2"/>
</dbReference>
<keyword evidence="3 10" id="KW-0812">Transmembrane</keyword>
<keyword evidence="6" id="KW-0406">Ion transport</keyword>
<evidence type="ECO:0000256" key="8">
    <source>
        <dbReference type="ARBA" id="ARBA00023303"/>
    </source>
</evidence>
<dbReference type="EMBL" id="HBGV01001569">
    <property type="protein sequence ID" value="CAD9469436.1"/>
    <property type="molecule type" value="Transcribed_RNA"/>
</dbReference>
<dbReference type="SUPFAM" id="SSF47473">
    <property type="entry name" value="EF-hand"/>
    <property type="match status" value="1"/>
</dbReference>
<feature type="transmembrane region" description="Helical" evidence="10">
    <location>
        <begin position="60"/>
        <end position="79"/>
    </location>
</feature>
<dbReference type="Pfam" id="PF13202">
    <property type="entry name" value="EF-hand_5"/>
    <property type="match status" value="2"/>
</dbReference>
<feature type="domain" description="EF-hand" evidence="11">
    <location>
        <begin position="289"/>
        <end position="324"/>
    </location>
</feature>
<dbReference type="GO" id="GO:0030322">
    <property type="term" value="P:stabilization of membrane potential"/>
    <property type="evidence" value="ECO:0007669"/>
    <property type="project" value="TreeGrafter"/>
</dbReference>
<evidence type="ECO:0000256" key="2">
    <source>
        <dbReference type="ARBA" id="ARBA00022448"/>
    </source>
</evidence>
<gene>
    <name evidence="12" type="ORF">HTAM1171_LOCUS959</name>
</gene>
<keyword evidence="4" id="KW-0106">Calcium</keyword>
<keyword evidence="7 10" id="KW-0472">Membrane</keyword>
<dbReference type="PRINTS" id="PR01333">
    <property type="entry name" value="2POREKCHANEL"/>
</dbReference>
<evidence type="ECO:0000256" key="10">
    <source>
        <dbReference type="SAM" id="Phobius"/>
    </source>
</evidence>
<dbReference type="GO" id="GO:0022841">
    <property type="term" value="F:potassium ion leak channel activity"/>
    <property type="evidence" value="ECO:0007669"/>
    <property type="project" value="TreeGrafter"/>
</dbReference>
<dbReference type="InterPro" id="IPR011992">
    <property type="entry name" value="EF-hand-dom_pair"/>
</dbReference>
<dbReference type="SUPFAM" id="SSF81324">
    <property type="entry name" value="Voltage-gated potassium channels"/>
    <property type="match status" value="2"/>
</dbReference>
<feature type="transmembrane region" description="Helical" evidence="10">
    <location>
        <begin position="86"/>
        <end position="104"/>
    </location>
</feature>
<dbReference type="InterPro" id="IPR013099">
    <property type="entry name" value="K_chnl_dom"/>
</dbReference>
<dbReference type="PROSITE" id="PS00018">
    <property type="entry name" value="EF_HAND_1"/>
    <property type="match status" value="2"/>
</dbReference>
<dbReference type="GO" id="GO:0005509">
    <property type="term" value="F:calcium ion binding"/>
    <property type="evidence" value="ECO:0007669"/>
    <property type="project" value="InterPro"/>
</dbReference>
<dbReference type="GO" id="GO:0005737">
    <property type="term" value="C:cytoplasm"/>
    <property type="evidence" value="ECO:0007669"/>
    <property type="project" value="UniProtKB-ARBA"/>
</dbReference>
<dbReference type="Gene3D" id="1.10.238.10">
    <property type="entry name" value="EF-hand"/>
    <property type="match status" value="1"/>
</dbReference>
<evidence type="ECO:0000256" key="7">
    <source>
        <dbReference type="ARBA" id="ARBA00023136"/>
    </source>
</evidence>
<evidence type="ECO:0000313" key="12">
    <source>
        <dbReference type="EMBL" id="CAD9469436.1"/>
    </source>
</evidence>
<dbReference type="AlphaFoldDB" id="A0A7S2E055"/>
<accession>A0A7S2E055</accession>
<keyword evidence="2" id="KW-0813">Transport</keyword>
<feature type="domain" description="EF-hand" evidence="11">
    <location>
        <begin position="328"/>
        <end position="363"/>
    </location>
</feature>
<evidence type="ECO:0000256" key="9">
    <source>
        <dbReference type="SAM" id="MobiDB-lite"/>
    </source>
</evidence>
<feature type="region of interest" description="Disordered" evidence="9">
    <location>
        <begin position="364"/>
        <end position="383"/>
    </location>
</feature>
<dbReference type="GO" id="GO:0015271">
    <property type="term" value="F:outward rectifier potassium channel activity"/>
    <property type="evidence" value="ECO:0007669"/>
    <property type="project" value="TreeGrafter"/>
</dbReference>
<dbReference type="InterPro" id="IPR002048">
    <property type="entry name" value="EF_hand_dom"/>
</dbReference>
<dbReference type="PANTHER" id="PTHR11003">
    <property type="entry name" value="POTASSIUM CHANNEL, SUBFAMILY K"/>
    <property type="match status" value="1"/>
</dbReference>
<comment type="subcellular location">
    <subcellularLocation>
        <location evidence="1">Membrane</location>
        <topology evidence="1">Multi-pass membrane protein</topology>
    </subcellularLocation>
</comment>
<feature type="transmembrane region" description="Helical" evidence="10">
    <location>
        <begin position="191"/>
        <end position="219"/>
    </location>
</feature>
<organism evidence="12">
    <name type="scientific">Helicotheca tamesis</name>
    <dbReference type="NCBI Taxonomy" id="374047"/>
    <lineage>
        <taxon>Eukaryota</taxon>
        <taxon>Sar</taxon>
        <taxon>Stramenopiles</taxon>
        <taxon>Ochrophyta</taxon>
        <taxon>Bacillariophyta</taxon>
        <taxon>Mediophyceae</taxon>
        <taxon>Lithodesmiophycidae</taxon>
        <taxon>Lithodesmiales</taxon>
        <taxon>Lithodesmiaceae</taxon>
        <taxon>Helicotheca</taxon>
    </lineage>
</organism>
<evidence type="ECO:0000256" key="4">
    <source>
        <dbReference type="ARBA" id="ARBA00022837"/>
    </source>
</evidence>
<evidence type="ECO:0000256" key="5">
    <source>
        <dbReference type="ARBA" id="ARBA00022989"/>
    </source>
</evidence>
<evidence type="ECO:0000256" key="1">
    <source>
        <dbReference type="ARBA" id="ARBA00004141"/>
    </source>
</evidence>
<dbReference type="PANTHER" id="PTHR11003:SF291">
    <property type="entry name" value="IP11374P"/>
    <property type="match status" value="1"/>
</dbReference>
<evidence type="ECO:0000256" key="3">
    <source>
        <dbReference type="ARBA" id="ARBA00022692"/>
    </source>
</evidence>
<name>A0A7S2E055_9STRA</name>
<evidence type="ECO:0000259" key="11">
    <source>
        <dbReference type="PROSITE" id="PS50222"/>
    </source>
</evidence>
<proteinExistence type="predicted"/>
<dbReference type="PROSITE" id="PS50222">
    <property type="entry name" value="EF_HAND_2"/>
    <property type="match status" value="2"/>
</dbReference>
<sequence>MADNIDIESTPLVAEKKTTFAADVDDGTTRRGLKSIANKMVDKGASFSAGYVDFASTPSALRMCFFSVVIYFMIGVLAFSYGFEKWSILDSIYFSVVTFTTVGYGDEDPMSQGGQLFTVFFVLFGVAILGIALGILGERVVEAQEQAVEAAKKLSEQSMMEAFEKRDEDSESDDESVPTGEKGSLTGTMELLYRIWMVTVKMSPLISFIVVIALIIGYYERWTVITSLYYAVATSTTVGYGDVAPETESMRLLAVFFLPCAVAVFGEFLGQIASAYMDMKADEAEQKFLEKELTLSDLKTMDTDDDGEVDMAEFLSFMLVAMQKVDKESVDEIKALFKKLDVDGSGALSKDDLAIMTKRRQTSSRRKLKQAQMNASVTRAFAT</sequence>
<dbReference type="Pfam" id="PF07885">
    <property type="entry name" value="Ion_trans_2"/>
    <property type="match status" value="2"/>
</dbReference>
<feature type="transmembrane region" description="Helical" evidence="10">
    <location>
        <begin position="116"/>
        <end position="136"/>
    </location>
</feature>
<dbReference type="InterPro" id="IPR003280">
    <property type="entry name" value="2pore_dom_K_chnl"/>
</dbReference>
<protein>
    <recommendedName>
        <fullName evidence="11">EF-hand domain-containing protein</fullName>
    </recommendedName>
</protein>
<keyword evidence="5 10" id="KW-1133">Transmembrane helix</keyword>
<dbReference type="InterPro" id="IPR018247">
    <property type="entry name" value="EF_Hand_1_Ca_BS"/>
</dbReference>
<feature type="transmembrane region" description="Helical" evidence="10">
    <location>
        <begin position="252"/>
        <end position="270"/>
    </location>
</feature>
<dbReference type="GO" id="GO:0005886">
    <property type="term" value="C:plasma membrane"/>
    <property type="evidence" value="ECO:0007669"/>
    <property type="project" value="TreeGrafter"/>
</dbReference>
<dbReference type="SMART" id="SM00054">
    <property type="entry name" value="EFh"/>
    <property type="match status" value="2"/>
</dbReference>